<name>A0A674HTW8_TAEGU</name>
<evidence type="ECO:0000313" key="5">
    <source>
        <dbReference type="Proteomes" id="UP000007754"/>
    </source>
</evidence>
<reference evidence="4" key="2">
    <citation type="submission" date="2025-09" db="UniProtKB">
        <authorList>
            <consortium name="Ensembl"/>
        </authorList>
    </citation>
    <scope>IDENTIFICATION</scope>
</reference>
<feature type="compositionally biased region" description="Low complexity" evidence="1">
    <location>
        <begin position="59"/>
        <end position="78"/>
    </location>
</feature>
<evidence type="ECO:0000313" key="4">
    <source>
        <dbReference type="Ensembl" id="ENSTGUP00000037912.1"/>
    </source>
</evidence>
<dbReference type="GO" id="GO:1990071">
    <property type="term" value="C:TRAPPII protein complex"/>
    <property type="evidence" value="ECO:0007669"/>
    <property type="project" value="TreeGrafter"/>
</dbReference>
<evidence type="ECO:0000256" key="1">
    <source>
        <dbReference type="SAM" id="MobiDB-lite"/>
    </source>
</evidence>
<feature type="domain" description="TRAPP14 C-terminal" evidence="3">
    <location>
        <begin position="715"/>
        <end position="770"/>
    </location>
</feature>
<evidence type="ECO:0000259" key="2">
    <source>
        <dbReference type="Pfam" id="PF15806"/>
    </source>
</evidence>
<feature type="compositionally biased region" description="Polar residues" evidence="1">
    <location>
        <begin position="83"/>
        <end position="136"/>
    </location>
</feature>
<feature type="compositionally biased region" description="Low complexity" evidence="1">
    <location>
        <begin position="231"/>
        <end position="266"/>
    </location>
</feature>
<dbReference type="SUPFAM" id="SSF57997">
    <property type="entry name" value="Tropomyosin"/>
    <property type="match status" value="1"/>
</dbReference>
<feature type="compositionally biased region" description="Polar residues" evidence="1">
    <location>
        <begin position="149"/>
        <end position="159"/>
    </location>
</feature>
<dbReference type="Proteomes" id="UP000007754">
    <property type="component" value="Unplaced"/>
</dbReference>
<dbReference type="AlphaFoldDB" id="A0A674HTW8"/>
<dbReference type="Pfam" id="PF23652">
    <property type="entry name" value="TRAPP14_C"/>
    <property type="match status" value="2"/>
</dbReference>
<dbReference type="GeneTree" id="ENSGT00390000014725"/>
<dbReference type="InParanoid" id="A0A674HTW8"/>
<dbReference type="InterPro" id="IPR031626">
    <property type="entry name" value="TRAPPC14"/>
</dbReference>
<organism evidence="4 5">
    <name type="scientific">Taeniopygia guttata</name>
    <name type="common">Zebra finch</name>
    <name type="synonym">Poephila guttata</name>
    <dbReference type="NCBI Taxonomy" id="59729"/>
    <lineage>
        <taxon>Eukaryota</taxon>
        <taxon>Metazoa</taxon>
        <taxon>Chordata</taxon>
        <taxon>Craniata</taxon>
        <taxon>Vertebrata</taxon>
        <taxon>Euteleostomi</taxon>
        <taxon>Archelosauria</taxon>
        <taxon>Archosauria</taxon>
        <taxon>Dinosauria</taxon>
        <taxon>Saurischia</taxon>
        <taxon>Theropoda</taxon>
        <taxon>Coelurosauria</taxon>
        <taxon>Aves</taxon>
        <taxon>Neognathae</taxon>
        <taxon>Neoaves</taxon>
        <taxon>Telluraves</taxon>
        <taxon>Australaves</taxon>
        <taxon>Passeriformes</taxon>
        <taxon>Passeroidea</taxon>
        <taxon>Estrildidae</taxon>
        <taxon>Estrildinae</taxon>
        <taxon>Taeniopygia</taxon>
    </lineage>
</organism>
<dbReference type="Pfam" id="PF15806">
    <property type="entry name" value="TRAPP14_N"/>
    <property type="match status" value="3"/>
</dbReference>
<reference evidence="4" key="1">
    <citation type="submission" date="2025-08" db="UniProtKB">
        <authorList>
            <consortium name="Ensembl"/>
        </authorList>
    </citation>
    <scope>IDENTIFICATION</scope>
</reference>
<feature type="region of interest" description="Disordered" evidence="1">
    <location>
        <begin position="375"/>
        <end position="398"/>
    </location>
</feature>
<keyword evidence="5" id="KW-1185">Reference proteome</keyword>
<feature type="domain" description="TRAPP14 N-terminal" evidence="2">
    <location>
        <begin position="263"/>
        <end position="382"/>
    </location>
</feature>
<feature type="domain" description="TRAPP14 N-terminal" evidence="2">
    <location>
        <begin position="5"/>
        <end position="115"/>
    </location>
</feature>
<feature type="region of interest" description="Disordered" evidence="1">
    <location>
        <begin position="55"/>
        <end position="266"/>
    </location>
</feature>
<feature type="region of interest" description="Disordered" evidence="1">
    <location>
        <begin position="695"/>
        <end position="733"/>
    </location>
</feature>
<dbReference type="GO" id="GO:0060271">
    <property type="term" value="P:cilium assembly"/>
    <property type="evidence" value="ECO:0007669"/>
    <property type="project" value="InterPro"/>
</dbReference>
<proteinExistence type="predicted"/>
<sequence length="786" mass="83488">MESQCDYSMYFPAVPFPPRELLAGESSGYRALPRRNHLYLGETVRFLLVLRRNTGNADRNTGNTGNTERNLGNTGNTERNAERNTGNAERNTGNAERNTGNVDRNTGNAERNTGSVDRSTGNAERSTGNADRNTGNAERAPGNTEGIPANSSGIPTNSGGIPANSDGISADSDGIPANSDGIPANSDGIPAKPERTPAHSSANPAHSSADSAHSGINPTHSGINPAHSGINSAHSASNPAHSASNPAHSAPNPAHSAPSPAPGSPWAQLAASLSALATVTSGDTRTRDEDEEEEENPGNFGNSSEDSREPPLFRECRALLTHARGPPGGAGAGLPVDDPIISQDEVIFPLTVALDRLPPGTAKAKIVVTVWQRDTEPPELQEGTGTGPGPGQVTMTGTGTGTGPGGYLRLLQGRAPGQVFRQQHGAFKAQVSTLLTVLPPPRVRCRQVTVSGKYLTVLKVLNGSSQEELSLWDVQVLPNFNASYLPVMPDGSVLLVDDVCHHSGEVPVGAFCRVPGCHSGWPCPLSALEEQNFLFQLQAPERPPRDAKEGLEVPLVAVVRWSTPKLPFTNSIVTHYRLPSIRLERPRFVMTATCESPVVALQRFTVTYTLLNDLQDFLAVRLVWTPEATAGRSRGSLDSVVCHTPLTNLGYSRKGSARTFRVAFQALRAGLFELSQHMKLKLQFTASVSSAPAEARPVSRRGSPSSSQCLPVQPSGPGEARPVSRRGSPGSPAVRELVAGLGRSQSFSHQQPARSHLIRSGSVMERRAITWGDTVGDMGTLWVTHR</sequence>
<dbReference type="PANTHER" id="PTHR16096:SF8">
    <property type="entry name" value="TRAFFICKING PROTEIN PARTICLE COMPLEX SUBUNIT 14"/>
    <property type="match status" value="1"/>
</dbReference>
<accession>A0A674HTW8</accession>
<evidence type="ECO:0008006" key="6">
    <source>
        <dbReference type="Google" id="ProtNLM"/>
    </source>
</evidence>
<protein>
    <recommendedName>
        <fullName evidence="6">Microtubule associated protein 11</fullName>
    </recommendedName>
</protein>
<feature type="region of interest" description="Disordered" evidence="1">
    <location>
        <begin position="279"/>
        <end position="310"/>
    </location>
</feature>
<feature type="domain" description="TRAPP14 N-terminal" evidence="2">
    <location>
        <begin position="406"/>
        <end position="587"/>
    </location>
</feature>
<dbReference type="Ensembl" id="ENSTGUT00000024868.1">
    <property type="protein sequence ID" value="ENSTGUP00000037912.1"/>
    <property type="gene ID" value="ENSTGUG00000029003.1"/>
</dbReference>
<dbReference type="InterPro" id="IPR055453">
    <property type="entry name" value="TRAPP14_N"/>
</dbReference>
<dbReference type="PANTHER" id="PTHR16096">
    <property type="entry name" value="MICROTUBULE-ASSOCIATED PROTEIN 11"/>
    <property type="match status" value="1"/>
</dbReference>
<feature type="compositionally biased region" description="Low complexity" evidence="1">
    <location>
        <begin position="198"/>
        <end position="214"/>
    </location>
</feature>
<feature type="domain" description="TRAPP14 C-terminal" evidence="3">
    <location>
        <begin position="588"/>
        <end position="707"/>
    </location>
</feature>
<dbReference type="GO" id="GO:0043014">
    <property type="term" value="F:alpha-tubulin binding"/>
    <property type="evidence" value="ECO:0007669"/>
    <property type="project" value="InterPro"/>
</dbReference>
<evidence type="ECO:0000259" key="3">
    <source>
        <dbReference type="Pfam" id="PF23652"/>
    </source>
</evidence>
<dbReference type="InterPro" id="IPR055452">
    <property type="entry name" value="TRAPP14_C"/>
</dbReference>